<gene>
    <name evidence="4" type="ORF">RchiOBHm_Chr6g0301791</name>
</gene>
<dbReference type="PROSITE" id="PS51752">
    <property type="entry name" value="JACALIN_LECTIN"/>
    <property type="match status" value="1"/>
</dbReference>
<keyword evidence="5" id="KW-1185">Reference proteome</keyword>
<accession>A0A2P6PYT9</accession>
<dbReference type="Pfam" id="PF01419">
    <property type="entry name" value="Jacalin"/>
    <property type="match status" value="1"/>
</dbReference>
<dbReference type="GO" id="GO:0030246">
    <property type="term" value="F:carbohydrate binding"/>
    <property type="evidence" value="ECO:0007669"/>
    <property type="project" value="UniProtKB-KW"/>
</dbReference>
<dbReference type="PANTHER" id="PTHR47293">
    <property type="entry name" value="JACALIN-RELATED LECTIN 3"/>
    <property type="match status" value="1"/>
</dbReference>
<evidence type="ECO:0000313" key="4">
    <source>
        <dbReference type="EMBL" id="PRQ27107.1"/>
    </source>
</evidence>
<evidence type="ECO:0000256" key="1">
    <source>
        <dbReference type="ARBA" id="ARBA00006568"/>
    </source>
</evidence>
<comment type="caution">
    <text evidence="4">The sequence shown here is derived from an EMBL/GenBank/DDBJ whole genome shotgun (WGS) entry which is preliminary data.</text>
</comment>
<dbReference type="Gramene" id="PRQ27107">
    <property type="protein sequence ID" value="PRQ27107"/>
    <property type="gene ID" value="RchiOBHm_Chr6g0301791"/>
</dbReference>
<evidence type="ECO:0000256" key="2">
    <source>
        <dbReference type="ARBA" id="ARBA00022734"/>
    </source>
</evidence>
<comment type="similarity">
    <text evidence="1">Belongs to the jacalin lectin family.</text>
</comment>
<keyword evidence="2 4" id="KW-0430">Lectin</keyword>
<dbReference type="SUPFAM" id="SSF51101">
    <property type="entry name" value="Mannose-binding lectins"/>
    <property type="match status" value="1"/>
</dbReference>
<proteinExistence type="inferred from homology"/>
<protein>
    <submittedName>
        <fullName evidence="4">Putative jacalin-like lectin domain-containing protein</fullName>
    </submittedName>
</protein>
<evidence type="ECO:0000259" key="3">
    <source>
        <dbReference type="PROSITE" id="PS51752"/>
    </source>
</evidence>
<dbReference type="Gene3D" id="2.100.10.30">
    <property type="entry name" value="Jacalin-like lectin domain"/>
    <property type="match status" value="1"/>
</dbReference>
<dbReference type="AlphaFoldDB" id="A0A2P6PYT9"/>
<organism evidence="4 5">
    <name type="scientific">Rosa chinensis</name>
    <name type="common">China rose</name>
    <dbReference type="NCBI Taxonomy" id="74649"/>
    <lineage>
        <taxon>Eukaryota</taxon>
        <taxon>Viridiplantae</taxon>
        <taxon>Streptophyta</taxon>
        <taxon>Embryophyta</taxon>
        <taxon>Tracheophyta</taxon>
        <taxon>Spermatophyta</taxon>
        <taxon>Magnoliopsida</taxon>
        <taxon>eudicotyledons</taxon>
        <taxon>Gunneridae</taxon>
        <taxon>Pentapetalae</taxon>
        <taxon>rosids</taxon>
        <taxon>fabids</taxon>
        <taxon>Rosales</taxon>
        <taxon>Rosaceae</taxon>
        <taxon>Rosoideae</taxon>
        <taxon>Rosoideae incertae sedis</taxon>
        <taxon>Rosa</taxon>
    </lineage>
</organism>
<reference evidence="4 5" key="1">
    <citation type="journal article" date="2018" name="Nat. Genet.">
        <title>The Rosa genome provides new insights in the design of modern roses.</title>
        <authorList>
            <person name="Bendahmane M."/>
        </authorList>
    </citation>
    <scope>NUCLEOTIDE SEQUENCE [LARGE SCALE GENOMIC DNA]</scope>
    <source>
        <strain evidence="5">cv. Old Blush</strain>
    </source>
</reference>
<name>A0A2P6PYT9_ROSCH</name>
<feature type="domain" description="Jacalin-type lectin" evidence="3">
    <location>
        <begin position="1"/>
        <end position="79"/>
    </location>
</feature>
<dbReference type="EMBL" id="PDCK01000044">
    <property type="protein sequence ID" value="PRQ27107.1"/>
    <property type="molecule type" value="Genomic_DNA"/>
</dbReference>
<dbReference type="Proteomes" id="UP000238479">
    <property type="component" value="Chromosome 6"/>
</dbReference>
<evidence type="ECO:0000313" key="5">
    <source>
        <dbReference type="Proteomes" id="UP000238479"/>
    </source>
</evidence>
<dbReference type="PANTHER" id="PTHR47293:SF74">
    <property type="entry name" value="JACALIN-TYPE LECTIN DOMAIN-CONTAINING PROTEIN"/>
    <property type="match status" value="1"/>
</dbReference>
<dbReference type="InterPro" id="IPR036404">
    <property type="entry name" value="Jacalin-like_lectin_dom_sf"/>
</dbReference>
<dbReference type="InterPro" id="IPR001229">
    <property type="entry name" value="Jacalin-like_lectin_dom"/>
</dbReference>
<sequence>MVLGEGVVVLCLMMEFIQIIFDYPYEILTHITGTYGPAMGMGPNVIKSLTIHTTKKKHGPYGEEQGTRFSTQAWRRKNC</sequence>